<reference evidence="3 4" key="1">
    <citation type="journal article" date="2023" name="Elife">
        <title>Identification of key yeast species and microbe-microbe interactions impacting larval growth of Drosophila in the wild.</title>
        <authorList>
            <person name="Mure A."/>
            <person name="Sugiura Y."/>
            <person name="Maeda R."/>
            <person name="Honda K."/>
            <person name="Sakurai N."/>
            <person name="Takahashi Y."/>
            <person name="Watada M."/>
            <person name="Katoh T."/>
            <person name="Gotoh A."/>
            <person name="Gotoh Y."/>
            <person name="Taniguchi I."/>
            <person name="Nakamura K."/>
            <person name="Hayashi T."/>
            <person name="Katayama T."/>
            <person name="Uemura T."/>
            <person name="Hattori Y."/>
        </authorList>
    </citation>
    <scope>NUCLEOTIDE SEQUENCE [LARGE SCALE GENOMIC DNA]</scope>
    <source>
        <strain evidence="3 4">SC-9</strain>
    </source>
</reference>
<organism evidence="3 4">
    <name type="scientific">Saccharomycopsis crataegensis</name>
    <dbReference type="NCBI Taxonomy" id="43959"/>
    <lineage>
        <taxon>Eukaryota</taxon>
        <taxon>Fungi</taxon>
        <taxon>Dikarya</taxon>
        <taxon>Ascomycota</taxon>
        <taxon>Saccharomycotina</taxon>
        <taxon>Saccharomycetes</taxon>
        <taxon>Saccharomycopsidaceae</taxon>
        <taxon>Saccharomycopsis</taxon>
    </lineage>
</organism>
<name>A0AAV5QN38_9ASCO</name>
<dbReference type="GeneID" id="90073976"/>
<dbReference type="RefSeq" id="XP_064852997.1">
    <property type="nucleotide sequence ID" value="XM_064996925.1"/>
</dbReference>
<accession>A0AAV5QN38</accession>
<feature type="compositionally biased region" description="Low complexity" evidence="1">
    <location>
        <begin position="494"/>
        <end position="512"/>
    </location>
</feature>
<gene>
    <name evidence="3" type="ORF">DASC09_033260</name>
</gene>
<feature type="signal peptide" evidence="2">
    <location>
        <begin position="1"/>
        <end position="19"/>
    </location>
</feature>
<dbReference type="EMBL" id="BTFZ01000011">
    <property type="protein sequence ID" value="GMM36001.1"/>
    <property type="molecule type" value="Genomic_DNA"/>
</dbReference>
<evidence type="ECO:0000313" key="4">
    <source>
        <dbReference type="Proteomes" id="UP001360560"/>
    </source>
</evidence>
<dbReference type="AlphaFoldDB" id="A0AAV5QN38"/>
<feature type="chain" id="PRO_5044011500" evidence="2">
    <location>
        <begin position="20"/>
        <end position="555"/>
    </location>
</feature>
<feature type="compositionally biased region" description="Polar residues" evidence="1">
    <location>
        <begin position="433"/>
        <end position="482"/>
    </location>
</feature>
<feature type="compositionally biased region" description="Low complexity" evidence="1">
    <location>
        <begin position="275"/>
        <end position="367"/>
    </location>
</feature>
<protein>
    <submittedName>
        <fullName evidence="3">Uncharacterized protein</fullName>
    </submittedName>
</protein>
<evidence type="ECO:0000256" key="1">
    <source>
        <dbReference type="SAM" id="MobiDB-lite"/>
    </source>
</evidence>
<evidence type="ECO:0000313" key="3">
    <source>
        <dbReference type="EMBL" id="GMM36001.1"/>
    </source>
</evidence>
<keyword evidence="2" id="KW-0732">Signal</keyword>
<feature type="compositionally biased region" description="Polar residues" evidence="1">
    <location>
        <begin position="368"/>
        <end position="417"/>
    </location>
</feature>
<sequence length="555" mass="59034">MSILNLFSFIGLFYTIVSAENNIYLQNGVNGVDELDFKFTTGQVPDVMDFWNDYFGAPLPTLTNDGADFVFDQDENAQRYLNSSFPVLHGTTIFDFEYFNNYAQLMVRMECPDFDQQHIWNFVVVPQFTVVKGGVTFSGAIADPETGFLTALDIPSTAMSLPYGFSALQVQTIQTSNSLEFVVNGQSIYKNTANFYECSSGDPHLTLIAGLPNFWSYNCTEVDPDNKICVNGQLPNNSAPVILKRIRVKDSIIPFCYMGDSEDSMKFYHGEATSSCTLPTTTSSSTSTITTVTPTSSSKNTSTTSTAIQTSSSSSTSSSTTIIPTPSSNSSTTFSTITPTSSFNSTSSSISISPTPLSNSTSLSTTIWPSTVPFSTDTTTWPTIRPSTEPLTESTSGPFMKPSTLSTAGISTESKTSPKAEPSNGRSVRCSIGCSTETSSFTTNGPSSFTTNGPSSSPKIEPNTDPSTESITWPTTGPTSEPSAKPSTEPPTGPSSSPTTVPTTEPTDSTITIKPTATSTSTVPTIDSFGVGTSMIADTASLGLGLLAAWILALV</sequence>
<feature type="region of interest" description="Disordered" evidence="1">
    <location>
        <begin position="275"/>
        <end position="521"/>
    </location>
</feature>
<proteinExistence type="predicted"/>
<evidence type="ECO:0000256" key="2">
    <source>
        <dbReference type="SAM" id="SignalP"/>
    </source>
</evidence>
<dbReference type="Proteomes" id="UP001360560">
    <property type="component" value="Unassembled WGS sequence"/>
</dbReference>
<comment type="caution">
    <text evidence="3">The sequence shown here is derived from an EMBL/GenBank/DDBJ whole genome shotgun (WGS) entry which is preliminary data.</text>
</comment>
<keyword evidence="4" id="KW-1185">Reference proteome</keyword>